<protein>
    <submittedName>
        <fullName evidence="1">Uncharacterized protein</fullName>
    </submittedName>
</protein>
<dbReference type="Gene3D" id="3.30.420.10">
    <property type="entry name" value="Ribonuclease H-like superfamily/Ribonuclease H"/>
    <property type="match status" value="1"/>
</dbReference>
<dbReference type="PANTHER" id="PTHR47326:SF1">
    <property type="entry name" value="HTH PSQ-TYPE DOMAIN-CONTAINING PROTEIN"/>
    <property type="match status" value="1"/>
</dbReference>
<name>A0ABQ9H8M6_9NEOP</name>
<sequence length="198" mass="22376">MSPTDPDMVIRILRRMQRILSPPVHQTTQFPQKKNSIISDEAQFNLSCIVSKLNFRIWATEKPGMFTKALSKSNVLLSLYLGHYWMWFQQDCETSNTARQTMALLQELFPARTLSRNGNISWPPRSPNLTAPDFFICGFLKKSVYRDKPRTLAALKDKIDLGEGNATCCATDSSLSNVNGGHMSNVVSHEYTLSTDVQ</sequence>
<dbReference type="InterPro" id="IPR036397">
    <property type="entry name" value="RNaseH_sf"/>
</dbReference>
<keyword evidence="2" id="KW-1185">Reference proteome</keyword>
<gene>
    <name evidence="1" type="ORF">PR048_017118</name>
</gene>
<accession>A0ABQ9H8M6</accession>
<dbReference type="Proteomes" id="UP001159363">
    <property type="component" value="Chromosome 5"/>
</dbReference>
<comment type="caution">
    <text evidence="1">The sequence shown here is derived from an EMBL/GenBank/DDBJ whole genome shotgun (WGS) entry which is preliminary data.</text>
</comment>
<dbReference type="PANTHER" id="PTHR47326">
    <property type="entry name" value="TRANSPOSABLE ELEMENT TC3 TRANSPOSASE-LIKE PROTEIN"/>
    <property type="match status" value="1"/>
</dbReference>
<evidence type="ECO:0000313" key="2">
    <source>
        <dbReference type="Proteomes" id="UP001159363"/>
    </source>
</evidence>
<proteinExistence type="predicted"/>
<evidence type="ECO:0000313" key="1">
    <source>
        <dbReference type="EMBL" id="KAJ8880648.1"/>
    </source>
</evidence>
<reference evidence="1 2" key="1">
    <citation type="submission" date="2023-02" db="EMBL/GenBank/DDBJ databases">
        <title>LHISI_Scaffold_Assembly.</title>
        <authorList>
            <person name="Stuart O.P."/>
            <person name="Cleave R."/>
            <person name="Magrath M.J.L."/>
            <person name="Mikheyev A.S."/>
        </authorList>
    </citation>
    <scope>NUCLEOTIDE SEQUENCE [LARGE SCALE GENOMIC DNA]</scope>
    <source>
        <strain evidence="1">Daus_M_001</strain>
        <tissue evidence="1">Leg muscle</tissue>
    </source>
</reference>
<organism evidence="1 2">
    <name type="scientific">Dryococelus australis</name>
    <dbReference type="NCBI Taxonomy" id="614101"/>
    <lineage>
        <taxon>Eukaryota</taxon>
        <taxon>Metazoa</taxon>
        <taxon>Ecdysozoa</taxon>
        <taxon>Arthropoda</taxon>
        <taxon>Hexapoda</taxon>
        <taxon>Insecta</taxon>
        <taxon>Pterygota</taxon>
        <taxon>Neoptera</taxon>
        <taxon>Polyneoptera</taxon>
        <taxon>Phasmatodea</taxon>
        <taxon>Verophasmatodea</taxon>
        <taxon>Anareolatae</taxon>
        <taxon>Phasmatidae</taxon>
        <taxon>Eurycanthinae</taxon>
        <taxon>Dryococelus</taxon>
    </lineage>
</organism>
<dbReference type="EMBL" id="JARBHB010000006">
    <property type="protein sequence ID" value="KAJ8880648.1"/>
    <property type="molecule type" value="Genomic_DNA"/>
</dbReference>